<dbReference type="InterPro" id="IPR037198">
    <property type="entry name" value="MutL_C_sf"/>
</dbReference>
<evidence type="ECO:0000256" key="1">
    <source>
        <dbReference type="ARBA" id="ARBA00006082"/>
    </source>
</evidence>
<dbReference type="GO" id="GO:0032389">
    <property type="term" value="C:MutLalpha complex"/>
    <property type="evidence" value="ECO:0007669"/>
    <property type="project" value="TreeGrafter"/>
</dbReference>
<dbReference type="GO" id="GO:0140664">
    <property type="term" value="F:ATP-dependent DNA damage sensor activity"/>
    <property type="evidence" value="ECO:0007669"/>
    <property type="project" value="InterPro"/>
</dbReference>
<feature type="domain" description="MutL C-terminal dimerisation" evidence="5">
    <location>
        <begin position="759"/>
        <end position="927"/>
    </location>
</feature>
<dbReference type="InterPro" id="IPR013507">
    <property type="entry name" value="DNA_mismatch_S5_2-like"/>
</dbReference>
<dbReference type="InterPro" id="IPR042120">
    <property type="entry name" value="MutL_C_dimsub"/>
</dbReference>
<feature type="compositionally biased region" description="Basic and acidic residues" evidence="4">
    <location>
        <begin position="412"/>
        <end position="430"/>
    </location>
</feature>
<dbReference type="SUPFAM" id="SSF55874">
    <property type="entry name" value="ATPase domain of HSP90 chaperone/DNA topoisomerase II/histidine kinase"/>
    <property type="match status" value="1"/>
</dbReference>
<dbReference type="EMBL" id="LFMY01000010">
    <property type="protein sequence ID" value="OKL58224.1"/>
    <property type="molecule type" value="Genomic_DNA"/>
</dbReference>
<reference evidence="7 8" key="1">
    <citation type="submission" date="2015-06" db="EMBL/GenBank/DDBJ databases">
        <title>Talaromyces atroroseus IBT 11181 draft genome.</title>
        <authorList>
            <person name="Rasmussen K.B."/>
            <person name="Rasmussen S."/>
            <person name="Petersen B."/>
            <person name="Sicheritz-Ponten T."/>
            <person name="Mortensen U.H."/>
            <person name="Thrane U."/>
        </authorList>
    </citation>
    <scope>NUCLEOTIDE SEQUENCE [LARGE SCALE GENOMIC DNA]</scope>
    <source>
        <strain evidence="7 8">IBT 11181</strain>
    </source>
</reference>
<dbReference type="SMART" id="SM00853">
    <property type="entry name" value="MutL_C"/>
    <property type="match status" value="1"/>
</dbReference>
<feature type="domain" description="DNA mismatch repair protein S5" evidence="6">
    <location>
        <begin position="217"/>
        <end position="351"/>
    </location>
</feature>
<dbReference type="CDD" id="cd16926">
    <property type="entry name" value="HATPase_MutL-MLH-PMS-like"/>
    <property type="match status" value="1"/>
</dbReference>
<feature type="region of interest" description="Disordered" evidence="4">
    <location>
        <begin position="987"/>
        <end position="1012"/>
    </location>
</feature>
<dbReference type="PANTHER" id="PTHR10073:SF52">
    <property type="entry name" value="MISMATCH REPAIR ENDONUCLEASE PMS2"/>
    <property type="match status" value="1"/>
</dbReference>
<dbReference type="RefSeq" id="XP_020118345.1">
    <property type="nucleotide sequence ID" value="XM_020269004.1"/>
</dbReference>
<comment type="similarity">
    <text evidence="1">Belongs to the DNA mismatch repair MutL/HexB family.</text>
</comment>
<feature type="region of interest" description="Disordered" evidence="4">
    <location>
        <begin position="412"/>
        <end position="450"/>
    </location>
</feature>
<dbReference type="PANTHER" id="PTHR10073">
    <property type="entry name" value="DNA MISMATCH REPAIR PROTEIN MLH, PMS, MUTL"/>
    <property type="match status" value="1"/>
</dbReference>
<feature type="compositionally biased region" description="Acidic residues" evidence="4">
    <location>
        <begin position="994"/>
        <end position="1012"/>
    </location>
</feature>
<dbReference type="Gene3D" id="3.30.565.10">
    <property type="entry name" value="Histidine kinase-like ATPase, C-terminal domain"/>
    <property type="match status" value="1"/>
</dbReference>
<organism evidence="7 8">
    <name type="scientific">Talaromyces atroroseus</name>
    <dbReference type="NCBI Taxonomy" id="1441469"/>
    <lineage>
        <taxon>Eukaryota</taxon>
        <taxon>Fungi</taxon>
        <taxon>Dikarya</taxon>
        <taxon>Ascomycota</taxon>
        <taxon>Pezizomycotina</taxon>
        <taxon>Eurotiomycetes</taxon>
        <taxon>Eurotiomycetidae</taxon>
        <taxon>Eurotiales</taxon>
        <taxon>Trichocomaceae</taxon>
        <taxon>Talaromyces</taxon>
        <taxon>Talaromyces sect. Trachyspermi</taxon>
    </lineage>
</organism>
<dbReference type="Gene3D" id="3.30.1370.100">
    <property type="entry name" value="MutL, C-terminal domain, regulatory subdomain"/>
    <property type="match status" value="1"/>
</dbReference>
<dbReference type="GO" id="GO:0000710">
    <property type="term" value="P:meiotic mismatch repair"/>
    <property type="evidence" value="ECO:0007669"/>
    <property type="project" value="UniProtKB-ARBA"/>
</dbReference>
<keyword evidence="2" id="KW-0227">DNA damage</keyword>
<feature type="region of interest" description="Disordered" evidence="4">
    <location>
        <begin position="524"/>
        <end position="640"/>
    </location>
</feature>
<evidence type="ECO:0000259" key="5">
    <source>
        <dbReference type="SMART" id="SM00853"/>
    </source>
</evidence>
<dbReference type="CDD" id="cd03484">
    <property type="entry name" value="MutL_Trans_hPMS_2_like"/>
    <property type="match status" value="1"/>
</dbReference>
<keyword evidence="8" id="KW-1185">Reference proteome</keyword>
<dbReference type="InterPro" id="IPR038973">
    <property type="entry name" value="MutL/Mlh/Pms-like"/>
</dbReference>
<dbReference type="Pfam" id="PF13589">
    <property type="entry name" value="HATPase_c_3"/>
    <property type="match status" value="1"/>
</dbReference>
<feature type="compositionally biased region" description="Polar residues" evidence="4">
    <location>
        <begin position="556"/>
        <end position="566"/>
    </location>
</feature>
<dbReference type="GO" id="GO:0005524">
    <property type="term" value="F:ATP binding"/>
    <property type="evidence" value="ECO:0007669"/>
    <property type="project" value="InterPro"/>
</dbReference>
<dbReference type="SUPFAM" id="SSF118116">
    <property type="entry name" value="DNA mismatch repair protein MutL"/>
    <property type="match status" value="1"/>
</dbReference>
<dbReference type="InterPro" id="IPR042121">
    <property type="entry name" value="MutL_C_regsub"/>
</dbReference>
<dbReference type="GO" id="GO:0030983">
    <property type="term" value="F:mismatched DNA binding"/>
    <property type="evidence" value="ECO:0007669"/>
    <property type="project" value="InterPro"/>
</dbReference>
<evidence type="ECO:0000256" key="3">
    <source>
        <dbReference type="ARBA" id="ARBA00070941"/>
    </source>
</evidence>
<evidence type="ECO:0000313" key="7">
    <source>
        <dbReference type="EMBL" id="OKL58224.1"/>
    </source>
</evidence>
<dbReference type="InterPro" id="IPR014762">
    <property type="entry name" value="DNA_mismatch_repair_CS"/>
</dbReference>
<feature type="compositionally biased region" description="Acidic residues" evidence="4">
    <location>
        <begin position="583"/>
        <end position="598"/>
    </location>
</feature>
<dbReference type="InterPro" id="IPR036890">
    <property type="entry name" value="HATPase_C_sf"/>
</dbReference>
<dbReference type="Proteomes" id="UP000214365">
    <property type="component" value="Unassembled WGS sequence"/>
</dbReference>
<dbReference type="Pfam" id="PF08676">
    <property type="entry name" value="MutL_C"/>
    <property type="match status" value="1"/>
</dbReference>
<proteinExistence type="inferred from homology"/>
<dbReference type="AlphaFoldDB" id="A0A225AIY7"/>
<evidence type="ECO:0000313" key="8">
    <source>
        <dbReference type="Proteomes" id="UP000214365"/>
    </source>
</evidence>
<dbReference type="InterPro" id="IPR002099">
    <property type="entry name" value="MutL/Mlh/PMS"/>
</dbReference>
<evidence type="ECO:0000256" key="4">
    <source>
        <dbReference type="SAM" id="MobiDB-lite"/>
    </source>
</evidence>
<dbReference type="PROSITE" id="PS00058">
    <property type="entry name" value="DNA_MISMATCH_REPAIR_1"/>
    <property type="match status" value="1"/>
</dbReference>
<evidence type="ECO:0000256" key="2">
    <source>
        <dbReference type="ARBA" id="ARBA00022763"/>
    </source>
</evidence>
<dbReference type="FunFam" id="3.30.1370.100:FF:000001">
    <property type="entry name" value="Mismatch repair endonuclease pms1, putative"/>
    <property type="match status" value="1"/>
</dbReference>
<feature type="compositionally biased region" description="Acidic residues" evidence="4">
    <location>
        <begin position="610"/>
        <end position="624"/>
    </location>
</feature>
<dbReference type="OrthoDB" id="10263226at2759"/>
<dbReference type="InterPro" id="IPR020568">
    <property type="entry name" value="Ribosomal_Su5_D2-typ_SF"/>
</dbReference>
<dbReference type="Pfam" id="PF01119">
    <property type="entry name" value="DNA_mis_repair"/>
    <property type="match status" value="1"/>
</dbReference>
<name>A0A225AIY7_TALAT</name>
<sequence length="1012" mass="113148">MATIKPIEGRSVHQIQSGQVIVDLCSVVKELVENSLDAGATSIEVRFKNDGLDSIEVQDNGGGIAPENYESIALKHYTSKLSSYDDLTSLTTFGFRGEALSSLCAVSNFHVITAQAHQAPKANKLEFEQSGKLKGTQIVAGQKGTIVSVANLFSRLPVRRKELEKNIKRELAKVVNLLNEYACITTRVRFNVKNTDAKRRQVVLLTTKANSTVKDNIANVYGAKTLLTLIPLALELEFEPSATGKRLNRELNKIYVKGYISRPVVGEGRGTRDRQMYYVNSRPCGIPQIAKAFNEVYKSYNISQAPFVLADFQMDTSAYDVNVSPDKRTILLHDSAALIESLKEALDNSFEEAEQTVPQSQFTTNKQQSDIQQRLQESPIRATFEKGGIEPIPVRNESRRDTMDHTEALFEHGTEDKPEKEGITEKERPIALEQADSQVTSTEPDADVEDVDEDAGHADDAVNRIRAQAAQLTPQPNERRIPRLQNPSPVERTSVIQNAFDRMRPRRPPAEVATITIGDKVTTSVVGHGSLRKRDSSSAGYIEGTRQSKRRIHTPSKPNIFSQNLKSFAAPGTQPDVDRADSQEDIDEYEENSDEEMSETAQSPVHSPDEPVDTESIEDSEPSGDEQGNIPPSDNTIHKADGDVIGETEKKAQEDAKVQELIRKAEEKGGLNSESHIKRGKYIEKEQQSQKNSTTCLLATLNSSIARVQTQMETLRDLLGSYTSAKETKDDDELFVQQKTGEERLSLTVSKDDFAKMRIAGQFNLGFILATRSQGVDEPMAGSEDELFIIDQHASDEKYNFERLQAETVVQNQRLVHPKTLDLTAVEEEVIRENKPAFEKNGFVIEIDDSGNEPIGRRCKLISLPLSKEVVFDIHDLEELIVLLSETPTGAAVNTLKSDTYVPRPSKVRKMFAMRACRSSIMIGKTLTVKQMEKVVQNMGSIDKPWNCPHGRPTMRHLMSLGSWDEYNEYSEQTSMADDARSPWQRFYDWQYQQDDEEQEGGENGEDEEEDV</sequence>
<dbReference type="SMART" id="SM01340">
    <property type="entry name" value="DNA_mis_repair"/>
    <property type="match status" value="1"/>
</dbReference>
<dbReference type="FunFam" id="3.30.565.10:FF:000014">
    <property type="entry name" value="Mismatch repair endonuclease pms1, putative"/>
    <property type="match status" value="1"/>
</dbReference>
<protein>
    <recommendedName>
        <fullName evidence="3">DNA mismatch repair protein PMS1</fullName>
    </recommendedName>
</protein>
<dbReference type="GeneID" id="31006453"/>
<evidence type="ECO:0000259" key="6">
    <source>
        <dbReference type="SMART" id="SM01340"/>
    </source>
</evidence>
<dbReference type="GO" id="GO:0016887">
    <property type="term" value="F:ATP hydrolysis activity"/>
    <property type="evidence" value="ECO:0007669"/>
    <property type="project" value="InterPro"/>
</dbReference>
<gene>
    <name evidence="7" type="ORF">UA08_06698</name>
</gene>
<dbReference type="Gene3D" id="3.30.1540.20">
    <property type="entry name" value="MutL, C-terminal domain, dimerisation subdomain"/>
    <property type="match status" value="1"/>
</dbReference>
<dbReference type="SUPFAM" id="SSF54211">
    <property type="entry name" value="Ribosomal protein S5 domain 2-like"/>
    <property type="match status" value="1"/>
</dbReference>
<accession>A0A225AIY7</accession>
<dbReference type="InterPro" id="IPR014790">
    <property type="entry name" value="MutL_C"/>
</dbReference>
<dbReference type="NCBIfam" id="TIGR00585">
    <property type="entry name" value="mutl"/>
    <property type="match status" value="1"/>
</dbReference>
<comment type="caution">
    <text evidence="7">The sequence shown here is derived from an EMBL/GenBank/DDBJ whole genome shotgun (WGS) entry which is preliminary data.</text>
</comment>
<dbReference type="Gene3D" id="3.30.230.10">
    <property type="match status" value="1"/>
</dbReference>
<dbReference type="STRING" id="1441469.A0A225AIY7"/>
<dbReference type="InterPro" id="IPR014721">
    <property type="entry name" value="Ribsml_uS5_D2-typ_fold_subgr"/>
</dbReference>